<evidence type="ECO:0000313" key="2">
    <source>
        <dbReference type="EMBL" id="KAK3790962.1"/>
    </source>
</evidence>
<keyword evidence="3" id="KW-1185">Reference proteome</keyword>
<gene>
    <name evidence="2" type="ORF">RRG08_039823</name>
</gene>
<sequence length="97" mass="10577">MKDMTTPLEIRPHHKPRACQQPWNSCQASCTAKVLEGCHKIQASGKEGIQTKASRQGEIQGTTLMGLRPDAEPVRGPEASPEDSTNENNRAVPVLTE</sequence>
<reference evidence="2" key="1">
    <citation type="journal article" date="2023" name="G3 (Bethesda)">
        <title>A reference genome for the long-term kleptoplast-retaining sea slug Elysia crispata morphotype clarki.</title>
        <authorList>
            <person name="Eastman K.E."/>
            <person name="Pendleton A.L."/>
            <person name="Shaikh M.A."/>
            <person name="Suttiyut T."/>
            <person name="Ogas R."/>
            <person name="Tomko P."/>
            <person name="Gavelis G."/>
            <person name="Widhalm J.R."/>
            <person name="Wisecaver J.H."/>
        </authorList>
    </citation>
    <scope>NUCLEOTIDE SEQUENCE</scope>
    <source>
        <strain evidence="2">ECLA1</strain>
    </source>
</reference>
<feature type="region of interest" description="Disordered" evidence="1">
    <location>
        <begin position="66"/>
        <end position="97"/>
    </location>
</feature>
<evidence type="ECO:0000313" key="3">
    <source>
        <dbReference type="Proteomes" id="UP001283361"/>
    </source>
</evidence>
<proteinExistence type="predicted"/>
<accession>A0AAE1AQJ3</accession>
<dbReference type="Proteomes" id="UP001283361">
    <property type="component" value="Unassembled WGS sequence"/>
</dbReference>
<comment type="caution">
    <text evidence="2">The sequence shown here is derived from an EMBL/GenBank/DDBJ whole genome shotgun (WGS) entry which is preliminary data.</text>
</comment>
<feature type="region of interest" description="Disordered" evidence="1">
    <location>
        <begin position="1"/>
        <end position="21"/>
    </location>
</feature>
<organism evidence="2 3">
    <name type="scientific">Elysia crispata</name>
    <name type="common">lettuce slug</name>
    <dbReference type="NCBI Taxonomy" id="231223"/>
    <lineage>
        <taxon>Eukaryota</taxon>
        <taxon>Metazoa</taxon>
        <taxon>Spiralia</taxon>
        <taxon>Lophotrochozoa</taxon>
        <taxon>Mollusca</taxon>
        <taxon>Gastropoda</taxon>
        <taxon>Heterobranchia</taxon>
        <taxon>Euthyneura</taxon>
        <taxon>Panpulmonata</taxon>
        <taxon>Sacoglossa</taxon>
        <taxon>Placobranchoidea</taxon>
        <taxon>Plakobranchidae</taxon>
        <taxon>Elysia</taxon>
    </lineage>
</organism>
<protein>
    <submittedName>
        <fullName evidence="2">Uncharacterized protein</fullName>
    </submittedName>
</protein>
<evidence type="ECO:0000256" key="1">
    <source>
        <dbReference type="SAM" id="MobiDB-lite"/>
    </source>
</evidence>
<dbReference type="AlphaFoldDB" id="A0AAE1AQJ3"/>
<name>A0AAE1AQJ3_9GAST</name>
<dbReference type="EMBL" id="JAWDGP010001498">
    <property type="protein sequence ID" value="KAK3790962.1"/>
    <property type="molecule type" value="Genomic_DNA"/>
</dbReference>